<reference evidence="1" key="1">
    <citation type="submission" date="2019-08" db="EMBL/GenBank/DDBJ databases">
        <authorList>
            <person name="Kucharzyk K."/>
            <person name="Murdoch R.W."/>
            <person name="Higgins S."/>
            <person name="Loffler F."/>
        </authorList>
    </citation>
    <scope>NUCLEOTIDE SEQUENCE</scope>
</reference>
<name>A0A645B5U9_9ZZZZ</name>
<sequence>MPRRDKTGPVGAGPLTGCGMGPCLDTSVRCGAGFGPGCGRGLACRQGLGRGIRMEGTPAGHGMRRARMMRERAEARANYGK</sequence>
<gene>
    <name evidence="1" type="ORF">SDC9_107631</name>
</gene>
<dbReference type="InterPro" id="IPR035205">
    <property type="entry name" value="DUF5320"/>
</dbReference>
<protein>
    <submittedName>
        <fullName evidence="1">Uncharacterized protein</fullName>
    </submittedName>
</protein>
<evidence type="ECO:0000313" key="1">
    <source>
        <dbReference type="EMBL" id="MPM60777.1"/>
    </source>
</evidence>
<organism evidence="1">
    <name type="scientific">bioreactor metagenome</name>
    <dbReference type="NCBI Taxonomy" id="1076179"/>
    <lineage>
        <taxon>unclassified sequences</taxon>
        <taxon>metagenomes</taxon>
        <taxon>ecological metagenomes</taxon>
    </lineage>
</organism>
<accession>A0A645B5U9</accession>
<dbReference type="EMBL" id="VSSQ01017981">
    <property type="protein sequence ID" value="MPM60777.1"/>
    <property type="molecule type" value="Genomic_DNA"/>
</dbReference>
<dbReference type="Pfam" id="PF17253">
    <property type="entry name" value="DUF5320"/>
    <property type="match status" value="1"/>
</dbReference>
<proteinExistence type="predicted"/>
<dbReference type="AlphaFoldDB" id="A0A645B5U9"/>
<comment type="caution">
    <text evidence="1">The sequence shown here is derived from an EMBL/GenBank/DDBJ whole genome shotgun (WGS) entry which is preliminary data.</text>
</comment>